<accession>A0A2U0U4Y8</accession>
<name>A0A2U0U4Y8_9BACT</name>
<dbReference type="PANTHER" id="PTHR22916">
    <property type="entry name" value="GLYCOSYLTRANSFERASE"/>
    <property type="match status" value="1"/>
</dbReference>
<dbReference type="PANTHER" id="PTHR22916:SF51">
    <property type="entry name" value="GLYCOSYLTRANSFERASE EPSH-RELATED"/>
    <property type="match status" value="1"/>
</dbReference>
<comment type="caution">
    <text evidence="4">The sequence shown here is derived from an EMBL/GenBank/DDBJ whole genome shotgun (WGS) entry which is preliminary data.</text>
</comment>
<proteinExistence type="predicted"/>
<keyword evidence="2 4" id="KW-0808">Transferase</keyword>
<dbReference type="RefSeq" id="WP_116616838.1">
    <property type="nucleotide sequence ID" value="NZ_QENY01000014.1"/>
</dbReference>
<dbReference type="GO" id="GO:0016758">
    <property type="term" value="F:hexosyltransferase activity"/>
    <property type="evidence" value="ECO:0007669"/>
    <property type="project" value="UniProtKB-ARBA"/>
</dbReference>
<dbReference type="Gene3D" id="3.90.550.10">
    <property type="entry name" value="Spore Coat Polysaccharide Biosynthesis Protein SpsA, Chain A"/>
    <property type="match status" value="1"/>
</dbReference>
<keyword evidence="1" id="KW-0328">Glycosyltransferase</keyword>
<evidence type="ECO:0000313" key="5">
    <source>
        <dbReference type="Proteomes" id="UP000245870"/>
    </source>
</evidence>
<reference evidence="4 5" key="1">
    <citation type="submission" date="2018-05" db="EMBL/GenBank/DDBJ databases">
        <title>Genomic Encyclopedia of Type Strains, Phase IV (KMG-IV): sequencing the most valuable type-strain genomes for metagenomic binning, comparative biology and taxonomic classification.</title>
        <authorList>
            <person name="Goeker M."/>
        </authorList>
    </citation>
    <scope>NUCLEOTIDE SEQUENCE [LARGE SCALE GENOMIC DNA]</scope>
    <source>
        <strain evidence="4 5">DSM 100333</strain>
    </source>
</reference>
<gene>
    <name evidence="4" type="ORF">C7379_11456</name>
</gene>
<dbReference type="AlphaFoldDB" id="A0A2U0U4Y8"/>
<evidence type="ECO:0000256" key="2">
    <source>
        <dbReference type="ARBA" id="ARBA00022679"/>
    </source>
</evidence>
<evidence type="ECO:0000256" key="1">
    <source>
        <dbReference type="ARBA" id="ARBA00022676"/>
    </source>
</evidence>
<dbReference type="Proteomes" id="UP000245870">
    <property type="component" value="Unassembled WGS sequence"/>
</dbReference>
<dbReference type="CDD" id="cd00761">
    <property type="entry name" value="Glyco_tranf_GTA_type"/>
    <property type="match status" value="1"/>
</dbReference>
<evidence type="ECO:0000313" key="4">
    <source>
        <dbReference type="EMBL" id="PVX52709.1"/>
    </source>
</evidence>
<dbReference type="InterPro" id="IPR001173">
    <property type="entry name" value="Glyco_trans_2-like"/>
</dbReference>
<dbReference type="Pfam" id="PF00535">
    <property type="entry name" value="Glycos_transf_2"/>
    <property type="match status" value="1"/>
</dbReference>
<keyword evidence="5" id="KW-1185">Reference proteome</keyword>
<organism evidence="4 5">
    <name type="scientific">Hallella colorans</name>
    <dbReference type="NCBI Taxonomy" id="1703337"/>
    <lineage>
        <taxon>Bacteria</taxon>
        <taxon>Pseudomonadati</taxon>
        <taxon>Bacteroidota</taxon>
        <taxon>Bacteroidia</taxon>
        <taxon>Bacteroidales</taxon>
        <taxon>Prevotellaceae</taxon>
        <taxon>Hallella</taxon>
    </lineage>
</organism>
<dbReference type="InterPro" id="IPR029044">
    <property type="entry name" value="Nucleotide-diphossugar_trans"/>
</dbReference>
<dbReference type="SUPFAM" id="SSF53448">
    <property type="entry name" value="Nucleotide-diphospho-sugar transferases"/>
    <property type="match status" value="1"/>
</dbReference>
<evidence type="ECO:0000259" key="3">
    <source>
        <dbReference type="Pfam" id="PF00535"/>
    </source>
</evidence>
<protein>
    <submittedName>
        <fullName evidence="4">Glycosyltransferase involved in cell wall biosynthesis</fullName>
    </submittedName>
</protein>
<dbReference type="EMBL" id="QENY01000014">
    <property type="protein sequence ID" value="PVX52709.1"/>
    <property type="molecule type" value="Genomic_DNA"/>
</dbReference>
<feature type="domain" description="Glycosyltransferase 2-like" evidence="3">
    <location>
        <begin position="4"/>
        <end position="162"/>
    </location>
</feature>
<dbReference type="OrthoDB" id="6307329at2"/>
<sequence>MKISIIIPVYNKAEYIEKCVASCLAQTFADFEIIAVDDGSKDNGGQLLDAMAREDHRLRVIHTANGGVTAARKVGWEQAQGKCVSFVDADDELLPDALQRLYDAMAESGADEVIGTYVNQYGRLFSTHRKGWVGHDLLLKEILANSSRFCVLWGILFKRELLAGCLDTPRVIRTGEDRLMQVMVLMKEPRVYFIDEPVYYYNMDIPNDRTLNIPEEQAYDRLLREVLAPKWDRYKDYYVLRQLKQYEKFVDQRRFGEFEDYYQSQLDGKLNGDIPLADRMAYMLPPRLAYYPIHWRKHLND</sequence>